<dbReference type="KEGG" id="sroi:IAG44_20390"/>
<keyword evidence="3" id="KW-1185">Reference proteome</keyword>
<evidence type="ECO:0000313" key="3">
    <source>
        <dbReference type="Proteomes" id="UP000516052"/>
    </source>
</evidence>
<dbReference type="Proteomes" id="UP000516052">
    <property type="component" value="Chromosome"/>
</dbReference>
<proteinExistence type="predicted"/>
<feature type="compositionally biased region" description="Basic residues" evidence="1">
    <location>
        <begin position="187"/>
        <end position="196"/>
    </location>
</feature>
<evidence type="ECO:0000313" key="2">
    <source>
        <dbReference type="EMBL" id="QNP71552.1"/>
    </source>
</evidence>
<evidence type="ECO:0000256" key="1">
    <source>
        <dbReference type="SAM" id="MobiDB-lite"/>
    </source>
</evidence>
<sequence length="196" mass="21735">MSEPVVTASERARVEYHTFHLADAGQHDQPSFRPENGLIFSRPGLAVVVVGSNSGVVNLTVEVHAQPVAHVETEEWDEVLDHSVQSLSGQMRISSLMNEPADLPVLTPYGPGPYRVRVHARGRDRAGDAHTAEPLEDYLLQIWPGPAEPDLVHKRSDRYGESLREAASNQPEEPSLPASEETWRSKASARLRRHDN</sequence>
<reference evidence="2 3" key="1">
    <citation type="submission" date="2020-08" db="EMBL/GenBank/DDBJ databases">
        <title>A novel species.</title>
        <authorList>
            <person name="Gao J."/>
        </authorList>
    </citation>
    <scope>NUCLEOTIDE SEQUENCE [LARGE SCALE GENOMIC DNA]</scope>
    <source>
        <strain evidence="2 3">CRXT-G-22</strain>
    </source>
</reference>
<dbReference type="EMBL" id="CP060828">
    <property type="protein sequence ID" value="QNP71552.1"/>
    <property type="molecule type" value="Genomic_DNA"/>
</dbReference>
<accession>A0A7H0IFI6</accession>
<name>A0A7H0IFI6_9ACTN</name>
<gene>
    <name evidence="2" type="ORF">IAG44_20390</name>
</gene>
<feature type="compositionally biased region" description="Basic and acidic residues" evidence="1">
    <location>
        <begin position="150"/>
        <end position="164"/>
    </location>
</feature>
<dbReference type="RefSeq" id="WP_187748521.1">
    <property type="nucleotide sequence ID" value="NZ_CP060828.1"/>
</dbReference>
<feature type="region of interest" description="Disordered" evidence="1">
    <location>
        <begin position="148"/>
        <end position="196"/>
    </location>
</feature>
<protein>
    <submittedName>
        <fullName evidence="2">Uncharacterized protein</fullName>
    </submittedName>
</protein>
<organism evidence="2 3">
    <name type="scientific">Streptomyces roseirectus</name>
    <dbReference type="NCBI Taxonomy" id="2768066"/>
    <lineage>
        <taxon>Bacteria</taxon>
        <taxon>Bacillati</taxon>
        <taxon>Actinomycetota</taxon>
        <taxon>Actinomycetes</taxon>
        <taxon>Kitasatosporales</taxon>
        <taxon>Streptomycetaceae</taxon>
        <taxon>Streptomyces</taxon>
    </lineage>
</organism>
<dbReference type="AlphaFoldDB" id="A0A7H0IFI6"/>